<keyword evidence="2" id="KW-1185">Reference proteome</keyword>
<dbReference type="Proteomes" id="UP001642360">
    <property type="component" value="Unassembled WGS sequence"/>
</dbReference>
<gene>
    <name evidence="1" type="ORF">ILEXP_LOCUS14000</name>
</gene>
<accession>A0ABC8RT37</accession>
<protein>
    <submittedName>
        <fullName evidence="1">Uncharacterized protein</fullName>
    </submittedName>
</protein>
<proteinExistence type="predicted"/>
<feature type="non-terminal residue" evidence="1">
    <location>
        <position position="61"/>
    </location>
</feature>
<evidence type="ECO:0000313" key="1">
    <source>
        <dbReference type="EMBL" id="CAK9146169.1"/>
    </source>
</evidence>
<comment type="caution">
    <text evidence="1">The sequence shown here is derived from an EMBL/GenBank/DDBJ whole genome shotgun (WGS) entry which is preliminary data.</text>
</comment>
<dbReference type="AlphaFoldDB" id="A0ABC8RT37"/>
<reference evidence="1 2" key="1">
    <citation type="submission" date="2024-02" db="EMBL/GenBank/DDBJ databases">
        <authorList>
            <person name="Vignale AGUSTIN F."/>
            <person name="Sosa J E."/>
            <person name="Modenutti C."/>
        </authorList>
    </citation>
    <scope>NUCLEOTIDE SEQUENCE [LARGE SCALE GENOMIC DNA]</scope>
</reference>
<evidence type="ECO:0000313" key="2">
    <source>
        <dbReference type="Proteomes" id="UP001642360"/>
    </source>
</evidence>
<name>A0ABC8RT37_9AQUA</name>
<dbReference type="EMBL" id="CAUOFW020001541">
    <property type="protein sequence ID" value="CAK9146169.1"/>
    <property type="molecule type" value="Genomic_DNA"/>
</dbReference>
<sequence length="61" mass="6094">MVRVRVDEMTSDDVTSIIGDGVDNKDVEGSPTKIGVGGAAGDRGGGCIGDGDIVLVSGEED</sequence>
<organism evidence="1 2">
    <name type="scientific">Ilex paraguariensis</name>
    <name type="common">yerba mate</name>
    <dbReference type="NCBI Taxonomy" id="185542"/>
    <lineage>
        <taxon>Eukaryota</taxon>
        <taxon>Viridiplantae</taxon>
        <taxon>Streptophyta</taxon>
        <taxon>Embryophyta</taxon>
        <taxon>Tracheophyta</taxon>
        <taxon>Spermatophyta</taxon>
        <taxon>Magnoliopsida</taxon>
        <taxon>eudicotyledons</taxon>
        <taxon>Gunneridae</taxon>
        <taxon>Pentapetalae</taxon>
        <taxon>asterids</taxon>
        <taxon>campanulids</taxon>
        <taxon>Aquifoliales</taxon>
        <taxon>Aquifoliaceae</taxon>
        <taxon>Ilex</taxon>
    </lineage>
</organism>